<evidence type="ECO:0000313" key="1">
    <source>
        <dbReference type="EMBL" id="JAN70198.1"/>
    </source>
</evidence>
<sequence length="70" mass="7581">METSLELHVDPGNLAPVPIASMKGRILQPIGQFYNSLMVIVPSNAIMYVGIVYQHSTGITACSGNNNRIH</sequence>
<organism evidence="1">
    <name type="scientific">Daphnia magna</name>
    <dbReference type="NCBI Taxonomy" id="35525"/>
    <lineage>
        <taxon>Eukaryota</taxon>
        <taxon>Metazoa</taxon>
        <taxon>Ecdysozoa</taxon>
        <taxon>Arthropoda</taxon>
        <taxon>Crustacea</taxon>
        <taxon>Branchiopoda</taxon>
        <taxon>Diplostraca</taxon>
        <taxon>Cladocera</taxon>
        <taxon>Anomopoda</taxon>
        <taxon>Daphniidae</taxon>
        <taxon>Daphnia</taxon>
    </lineage>
</organism>
<dbReference type="EMBL" id="GDIQ01024539">
    <property type="protein sequence ID" value="JAN70198.1"/>
    <property type="molecule type" value="Transcribed_RNA"/>
</dbReference>
<accession>A0A0P5UD91</accession>
<protein>
    <submittedName>
        <fullName evidence="1">Uncharacterized protein</fullName>
    </submittedName>
</protein>
<reference evidence="1" key="1">
    <citation type="submission" date="2015-10" db="EMBL/GenBank/DDBJ databases">
        <title>EvidentialGene: Evidence-directed Construction of Complete mRNA Transcriptomes without Genomes.</title>
        <authorList>
            <person name="Gilbert D.G."/>
        </authorList>
    </citation>
    <scope>NUCLEOTIDE SEQUENCE</scope>
</reference>
<dbReference type="AlphaFoldDB" id="A0A0P5UD91"/>
<name>A0A0P5UD91_9CRUS</name>
<proteinExistence type="predicted"/>